<evidence type="ECO:0000313" key="2">
    <source>
        <dbReference type="WBParaSite" id="jg21167"/>
    </source>
</evidence>
<name>A0A915DML3_9BILA</name>
<dbReference type="WBParaSite" id="jg21167">
    <property type="protein sequence ID" value="jg21167"/>
    <property type="gene ID" value="jg21167"/>
</dbReference>
<protein>
    <submittedName>
        <fullName evidence="2">Uncharacterized protein</fullName>
    </submittedName>
</protein>
<keyword evidence="1" id="KW-1185">Reference proteome</keyword>
<dbReference type="Gene3D" id="1.20.930.80">
    <property type="match status" value="1"/>
</dbReference>
<proteinExistence type="predicted"/>
<sequence>MEFASPINARVRRSIIQGTRRYLKVDEQVDQNNHNLNLYLQPSMETITLLEFQELGQKRIRVLRMIEAIKEKVGSARDEYKKEYLKVRCLWSMT</sequence>
<organism evidence="1 2">
    <name type="scientific">Ditylenchus dipsaci</name>
    <dbReference type="NCBI Taxonomy" id="166011"/>
    <lineage>
        <taxon>Eukaryota</taxon>
        <taxon>Metazoa</taxon>
        <taxon>Ecdysozoa</taxon>
        <taxon>Nematoda</taxon>
        <taxon>Chromadorea</taxon>
        <taxon>Rhabditida</taxon>
        <taxon>Tylenchina</taxon>
        <taxon>Tylenchomorpha</taxon>
        <taxon>Sphaerularioidea</taxon>
        <taxon>Anguinidae</taxon>
        <taxon>Anguininae</taxon>
        <taxon>Ditylenchus</taxon>
    </lineage>
</organism>
<accession>A0A915DML3</accession>
<dbReference type="AlphaFoldDB" id="A0A915DML3"/>
<evidence type="ECO:0000313" key="1">
    <source>
        <dbReference type="Proteomes" id="UP000887574"/>
    </source>
</evidence>
<reference evidence="2" key="1">
    <citation type="submission" date="2022-11" db="UniProtKB">
        <authorList>
            <consortium name="WormBaseParasite"/>
        </authorList>
    </citation>
    <scope>IDENTIFICATION</scope>
</reference>
<dbReference type="Proteomes" id="UP000887574">
    <property type="component" value="Unplaced"/>
</dbReference>